<name>A0ABV0T6M7_9TELE</name>
<protein>
    <submittedName>
        <fullName evidence="1">Uncharacterized protein</fullName>
    </submittedName>
</protein>
<dbReference type="Proteomes" id="UP001482620">
    <property type="component" value="Unassembled WGS sequence"/>
</dbReference>
<proteinExistence type="predicted"/>
<dbReference type="EMBL" id="JAHRIQ010023454">
    <property type="protein sequence ID" value="MEQ2228071.1"/>
    <property type="molecule type" value="Genomic_DNA"/>
</dbReference>
<organism evidence="1 2">
    <name type="scientific">Ilyodon furcidens</name>
    <name type="common">goldbreast splitfin</name>
    <dbReference type="NCBI Taxonomy" id="33524"/>
    <lineage>
        <taxon>Eukaryota</taxon>
        <taxon>Metazoa</taxon>
        <taxon>Chordata</taxon>
        <taxon>Craniata</taxon>
        <taxon>Vertebrata</taxon>
        <taxon>Euteleostomi</taxon>
        <taxon>Actinopterygii</taxon>
        <taxon>Neopterygii</taxon>
        <taxon>Teleostei</taxon>
        <taxon>Neoteleostei</taxon>
        <taxon>Acanthomorphata</taxon>
        <taxon>Ovalentaria</taxon>
        <taxon>Atherinomorphae</taxon>
        <taxon>Cyprinodontiformes</taxon>
        <taxon>Goodeidae</taxon>
        <taxon>Ilyodon</taxon>
    </lineage>
</organism>
<gene>
    <name evidence="1" type="ORF">ILYODFUR_005002</name>
</gene>
<keyword evidence="2" id="KW-1185">Reference proteome</keyword>
<sequence length="113" mass="13143">MRDAGEKKEKRKPQPRYHHFILILFFIPFFNPSDEVWTGRGMLSQTAISLHHMRLTHRMARRRGVCREHSQEKEERKKIHNVKSRMGSNCGSLISHKILSAASLHSPSATRLS</sequence>
<evidence type="ECO:0000313" key="1">
    <source>
        <dbReference type="EMBL" id="MEQ2228071.1"/>
    </source>
</evidence>
<evidence type="ECO:0000313" key="2">
    <source>
        <dbReference type="Proteomes" id="UP001482620"/>
    </source>
</evidence>
<reference evidence="1 2" key="1">
    <citation type="submission" date="2021-06" db="EMBL/GenBank/DDBJ databases">
        <authorList>
            <person name="Palmer J.M."/>
        </authorList>
    </citation>
    <scope>NUCLEOTIDE SEQUENCE [LARGE SCALE GENOMIC DNA]</scope>
    <source>
        <strain evidence="2">if_2019</strain>
        <tissue evidence="1">Muscle</tissue>
    </source>
</reference>
<comment type="caution">
    <text evidence="1">The sequence shown here is derived from an EMBL/GenBank/DDBJ whole genome shotgun (WGS) entry which is preliminary data.</text>
</comment>
<accession>A0ABV0T6M7</accession>